<proteinExistence type="predicted"/>
<reference evidence="2" key="1">
    <citation type="submission" date="2021-04" db="EMBL/GenBank/DDBJ databases">
        <title>A collection of bacterial strains from the Burkholderia cepacia Research Laboratory and Repository.</title>
        <authorList>
            <person name="Lipuma J."/>
            <person name="Spilker T."/>
        </authorList>
    </citation>
    <scope>NUCLEOTIDE SEQUENCE</scope>
    <source>
        <strain evidence="2">AU36012</strain>
    </source>
</reference>
<feature type="domain" description="Transposase IS4 N-terminal" evidence="1">
    <location>
        <begin position="15"/>
        <end position="48"/>
    </location>
</feature>
<dbReference type="InterPro" id="IPR024473">
    <property type="entry name" value="Transposases_IS4_N"/>
</dbReference>
<evidence type="ECO:0000259" key="1">
    <source>
        <dbReference type="Pfam" id="PF13006"/>
    </source>
</evidence>
<dbReference type="RefSeq" id="WP_212080359.1">
    <property type="nucleotide sequence ID" value="NZ_JAGSVG010000034.1"/>
</dbReference>
<name>A0AA41EDP8_9BURK</name>
<comment type="caution">
    <text evidence="2">The sequence shown here is derived from an EMBL/GenBank/DDBJ whole genome shotgun (WGS) entry which is preliminary data.</text>
</comment>
<dbReference type="EMBL" id="JAGSVG010000034">
    <property type="protein sequence ID" value="MBR8133002.1"/>
    <property type="molecule type" value="Genomic_DNA"/>
</dbReference>
<organism evidence="2 3">
    <name type="scientific">Burkholderia ambifaria</name>
    <dbReference type="NCBI Taxonomy" id="152480"/>
    <lineage>
        <taxon>Bacteria</taxon>
        <taxon>Pseudomonadati</taxon>
        <taxon>Pseudomonadota</taxon>
        <taxon>Betaproteobacteria</taxon>
        <taxon>Burkholderiales</taxon>
        <taxon>Burkholderiaceae</taxon>
        <taxon>Burkholderia</taxon>
        <taxon>Burkholderia cepacia complex</taxon>
    </lineage>
</organism>
<accession>A0AA41EDP8</accession>
<feature type="non-terminal residue" evidence="2">
    <location>
        <position position="48"/>
    </location>
</feature>
<protein>
    <submittedName>
        <fullName evidence="2">Transposase domain-containing protein</fullName>
    </submittedName>
</protein>
<dbReference type="Pfam" id="PF13006">
    <property type="entry name" value="Nterm_IS4"/>
    <property type="match status" value="1"/>
</dbReference>
<dbReference type="AlphaFoldDB" id="A0AA41EDP8"/>
<dbReference type="Proteomes" id="UP000682266">
    <property type="component" value="Unassembled WGS sequence"/>
</dbReference>
<evidence type="ECO:0000313" key="3">
    <source>
        <dbReference type="Proteomes" id="UP000682266"/>
    </source>
</evidence>
<sequence length="48" mass="5338">MLSDHPTFLLDAAPADLSRLGEHLPQEWIEQAIDATGTASIRRRRLPA</sequence>
<gene>
    <name evidence="2" type="ORF">KDW93_29305</name>
</gene>
<evidence type="ECO:0000313" key="2">
    <source>
        <dbReference type="EMBL" id="MBR8133002.1"/>
    </source>
</evidence>